<sequence>MCVSIFGKPKVMRYIEGLGFGESIDNLLGSNYEEAEMEGSSSSYSESEGEDRGGDEVDEMDIEGDHTECAVIVTIKDIMEYTRYGCPIELHVKLDFRTGLWYVEDFYDVHNH</sequence>
<evidence type="ECO:0000313" key="2">
    <source>
        <dbReference type="EMBL" id="KAK7305354.1"/>
    </source>
</evidence>
<keyword evidence="3" id="KW-1185">Reference proteome</keyword>
<evidence type="ECO:0000313" key="3">
    <source>
        <dbReference type="Proteomes" id="UP001367508"/>
    </source>
</evidence>
<protein>
    <submittedName>
        <fullName evidence="2">Uncharacterized protein</fullName>
    </submittedName>
</protein>
<feature type="region of interest" description="Disordered" evidence="1">
    <location>
        <begin position="31"/>
        <end position="60"/>
    </location>
</feature>
<reference evidence="2 3" key="1">
    <citation type="submission" date="2024-01" db="EMBL/GenBank/DDBJ databases">
        <title>The genomes of 5 underutilized Papilionoideae crops provide insights into root nodulation and disease resistanc.</title>
        <authorList>
            <person name="Jiang F."/>
        </authorList>
    </citation>
    <scope>NUCLEOTIDE SEQUENCE [LARGE SCALE GENOMIC DNA]</scope>
    <source>
        <strain evidence="2">LVBAO_FW01</strain>
        <tissue evidence="2">Leaves</tissue>
    </source>
</reference>
<dbReference type="EMBL" id="JAYMYQ010000011">
    <property type="protein sequence ID" value="KAK7305354.1"/>
    <property type="molecule type" value="Genomic_DNA"/>
</dbReference>
<proteinExistence type="predicted"/>
<gene>
    <name evidence="2" type="ORF">VNO77_43259</name>
</gene>
<evidence type="ECO:0000256" key="1">
    <source>
        <dbReference type="SAM" id="MobiDB-lite"/>
    </source>
</evidence>
<dbReference type="Proteomes" id="UP001367508">
    <property type="component" value="Unassembled WGS sequence"/>
</dbReference>
<organism evidence="2 3">
    <name type="scientific">Canavalia gladiata</name>
    <name type="common">Sword bean</name>
    <name type="synonym">Dolichos gladiatus</name>
    <dbReference type="NCBI Taxonomy" id="3824"/>
    <lineage>
        <taxon>Eukaryota</taxon>
        <taxon>Viridiplantae</taxon>
        <taxon>Streptophyta</taxon>
        <taxon>Embryophyta</taxon>
        <taxon>Tracheophyta</taxon>
        <taxon>Spermatophyta</taxon>
        <taxon>Magnoliopsida</taxon>
        <taxon>eudicotyledons</taxon>
        <taxon>Gunneridae</taxon>
        <taxon>Pentapetalae</taxon>
        <taxon>rosids</taxon>
        <taxon>fabids</taxon>
        <taxon>Fabales</taxon>
        <taxon>Fabaceae</taxon>
        <taxon>Papilionoideae</taxon>
        <taxon>50 kb inversion clade</taxon>
        <taxon>NPAAA clade</taxon>
        <taxon>indigoferoid/millettioid clade</taxon>
        <taxon>Phaseoleae</taxon>
        <taxon>Canavalia</taxon>
    </lineage>
</organism>
<dbReference type="AlphaFoldDB" id="A0AAN9JW08"/>
<comment type="caution">
    <text evidence="2">The sequence shown here is derived from an EMBL/GenBank/DDBJ whole genome shotgun (WGS) entry which is preliminary data.</text>
</comment>
<name>A0AAN9JW08_CANGL</name>
<accession>A0AAN9JW08</accession>